<dbReference type="AlphaFoldDB" id="A0A6G8S2W8"/>
<keyword evidence="1" id="KW-0175">Coiled coil</keyword>
<proteinExistence type="predicted"/>
<evidence type="ECO:0000256" key="2">
    <source>
        <dbReference type="SAM" id="Phobius"/>
    </source>
</evidence>
<keyword evidence="2" id="KW-0472">Membrane</keyword>
<name>A0A6G8S2W8_9GAMM</name>
<keyword evidence="2" id="KW-1133">Transmembrane helix</keyword>
<evidence type="ECO:0000313" key="3">
    <source>
        <dbReference type="EMBL" id="QIO08475.1"/>
    </source>
</evidence>
<dbReference type="Proteomes" id="UP000501939">
    <property type="component" value="Chromosome"/>
</dbReference>
<gene>
    <name evidence="3" type="ORF">G8D99_05215</name>
</gene>
<sequence>MLTIWILVVLVIAVTVLFWILIKDQKQRAIQQHHLANLADMESKVDGLTHNLHKTLEIMQDLAKKMHVQQALLDQSTAKIKQLELQNVELVKVMTQSIQSKK</sequence>
<feature type="transmembrane region" description="Helical" evidence="2">
    <location>
        <begin position="6"/>
        <end position="22"/>
    </location>
</feature>
<keyword evidence="4" id="KW-1185">Reference proteome</keyword>
<evidence type="ECO:0000313" key="4">
    <source>
        <dbReference type="Proteomes" id="UP000501939"/>
    </source>
</evidence>
<evidence type="ECO:0000256" key="1">
    <source>
        <dbReference type="SAM" id="Coils"/>
    </source>
</evidence>
<dbReference type="KEGG" id="alj:G8D99_05215"/>
<organism evidence="3 4">
    <name type="scientific">Acinetobacter lanii</name>
    <dbReference type="NCBI Taxonomy" id="2715163"/>
    <lineage>
        <taxon>Bacteria</taxon>
        <taxon>Pseudomonadati</taxon>
        <taxon>Pseudomonadota</taxon>
        <taxon>Gammaproteobacteria</taxon>
        <taxon>Moraxellales</taxon>
        <taxon>Moraxellaceae</taxon>
        <taxon>Acinetobacter</taxon>
    </lineage>
</organism>
<dbReference type="RefSeq" id="WP_166323268.1">
    <property type="nucleotide sequence ID" value="NZ_CP049916.1"/>
</dbReference>
<reference evidence="3 4" key="1">
    <citation type="submission" date="2020-03" db="EMBL/GenBank/DDBJ databases">
        <authorList>
            <person name="Zhu W."/>
        </authorList>
    </citation>
    <scope>NUCLEOTIDE SEQUENCE [LARGE SCALE GENOMIC DNA]</scope>
    <source>
        <strain evidence="3 4">185</strain>
    </source>
</reference>
<feature type="coiled-coil region" evidence="1">
    <location>
        <begin position="66"/>
        <end position="93"/>
    </location>
</feature>
<protein>
    <submittedName>
        <fullName evidence="3">Uncharacterized protein</fullName>
    </submittedName>
</protein>
<keyword evidence="2" id="KW-0812">Transmembrane</keyword>
<dbReference type="EMBL" id="CP049916">
    <property type="protein sequence ID" value="QIO08475.1"/>
    <property type="molecule type" value="Genomic_DNA"/>
</dbReference>
<accession>A0A6G8S2W8</accession>